<keyword evidence="2" id="KW-1185">Reference proteome</keyword>
<reference evidence="1 2" key="1">
    <citation type="submission" date="2021-07" db="EMBL/GenBank/DDBJ databases">
        <authorList>
            <person name="Palmer J.M."/>
        </authorList>
    </citation>
    <scope>NUCLEOTIDE SEQUENCE [LARGE SCALE GENOMIC DNA]</scope>
    <source>
        <strain evidence="1 2">AT_MEX2019</strain>
        <tissue evidence="1">Muscle</tissue>
    </source>
</reference>
<gene>
    <name evidence="1" type="ORF">ATANTOWER_030990</name>
</gene>
<proteinExistence type="predicted"/>
<protein>
    <submittedName>
        <fullName evidence="1">Uncharacterized protein</fullName>
    </submittedName>
</protein>
<evidence type="ECO:0000313" key="1">
    <source>
        <dbReference type="EMBL" id="MED6257763.1"/>
    </source>
</evidence>
<organism evidence="1 2">
    <name type="scientific">Ataeniobius toweri</name>
    <dbReference type="NCBI Taxonomy" id="208326"/>
    <lineage>
        <taxon>Eukaryota</taxon>
        <taxon>Metazoa</taxon>
        <taxon>Chordata</taxon>
        <taxon>Craniata</taxon>
        <taxon>Vertebrata</taxon>
        <taxon>Euteleostomi</taxon>
        <taxon>Actinopterygii</taxon>
        <taxon>Neopterygii</taxon>
        <taxon>Teleostei</taxon>
        <taxon>Neoteleostei</taxon>
        <taxon>Acanthomorphata</taxon>
        <taxon>Ovalentaria</taxon>
        <taxon>Atherinomorphae</taxon>
        <taxon>Cyprinodontiformes</taxon>
        <taxon>Goodeidae</taxon>
        <taxon>Ataeniobius</taxon>
    </lineage>
</organism>
<comment type="caution">
    <text evidence="1">The sequence shown here is derived from an EMBL/GenBank/DDBJ whole genome shotgun (WGS) entry which is preliminary data.</text>
</comment>
<dbReference type="EMBL" id="JAHUTI010079528">
    <property type="protein sequence ID" value="MED6257763.1"/>
    <property type="molecule type" value="Genomic_DNA"/>
</dbReference>
<evidence type="ECO:0000313" key="2">
    <source>
        <dbReference type="Proteomes" id="UP001345963"/>
    </source>
</evidence>
<accession>A0ABU7C4H2</accession>
<feature type="non-terminal residue" evidence="1">
    <location>
        <position position="1"/>
    </location>
</feature>
<dbReference type="Proteomes" id="UP001345963">
    <property type="component" value="Unassembled WGS sequence"/>
</dbReference>
<sequence length="224" mass="25428">IGPLTGHIGETLKPGTCWSSKRLHLGSKMALVSTVERRQVSTDSSGSIKIPSFQTTELMTSGYRMRPSQRTKNLRHSYLLGHTSGWQLPGSAFYAPPRRRTLSTIRCASPSAQPQLWIISNHSQGLTFQNISAALSRPRIPLLLADVFHYLVAFKPWLCFRSELINRDVFTHLMHNCVDLRQRCDIVNAIGAFLWKLKEKAVRTKLYSQFLKRGFLTHQFSVFG</sequence>
<name>A0ABU7C4H2_9TELE</name>